<evidence type="ECO:0000313" key="1">
    <source>
        <dbReference type="EMBL" id="VEL13066.1"/>
    </source>
</evidence>
<accession>A0A3S5A288</accession>
<dbReference type="Proteomes" id="UP000784294">
    <property type="component" value="Unassembled WGS sequence"/>
</dbReference>
<organism evidence="1 2">
    <name type="scientific">Protopolystoma xenopodis</name>
    <dbReference type="NCBI Taxonomy" id="117903"/>
    <lineage>
        <taxon>Eukaryota</taxon>
        <taxon>Metazoa</taxon>
        <taxon>Spiralia</taxon>
        <taxon>Lophotrochozoa</taxon>
        <taxon>Platyhelminthes</taxon>
        <taxon>Monogenea</taxon>
        <taxon>Polyopisthocotylea</taxon>
        <taxon>Polystomatidea</taxon>
        <taxon>Polystomatidae</taxon>
        <taxon>Protopolystoma</taxon>
    </lineage>
</organism>
<name>A0A3S5A288_9PLAT</name>
<dbReference type="EMBL" id="CAAALY010016673">
    <property type="protein sequence ID" value="VEL13066.1"/>
    <property type="molecule type" value="Genomic_DNA"/>
</dbReference>
<comment type="caution">
    <text evidence="1">The sequence shown here is derived from an EMBL/GenBank/DDBJ whole genome shotgun (WGS) entry which is preliminary data.</text>
</comment>
<keyword evidence="2" id="KW-1185">Reference proteome</keyword>
<sequence length="73" mass="7919">MVHPPKALKLAPPIDSVPNMMLISTQPPRILKGQMLGGRLMKEPNNSSSSRLGILRSENSGDSLVSKAIHYLV</sequence>
<evidence type="ECO:0000313" key="2">
    <source>
        <dbReference type="Proteomes" id="UP000784294"/>
    </source>
</evidence>
<gene>
    <name evidence="1" type="ORF">PXEA_LOCUS6506</name>
</gene>
<reference evidence="1" key="1">
    <citation type="submission" date="2018-11" db="EMBL/GenBank/DDBJ databases">
        <authorList>
            <consortium name="Pathogen Informatics"/>
        </authorList>
    </citation>
    <scope>NUCLEOTIDE SEQUENCE</scope>
</reference>
<protein>
    <submittedName>
        <fullName evidence="1">Uncharacterized protein</fullName>
    </submittedName>
</protein>
<dbReference type="AlphaFoldDB" id="A0A3S5A288"/>
<proteinExistence type="predicted"/>